<protein>
    <submittedName>
        <fullName evidence="1">Lysozyme like peptidoglycan-binding protein</fullName>
    </submittedName>
</protein>
<reference evidence="1" key="1">
    <citation type="journal article" date="2021" name="Proc. Natl. Acad. Sci. U.S.A.">
        <title>A Catalog of Tens of Thousands of Viruses from Human Metagenomes Reveals Hidden Associations with Chronic Diseases.</title>
        <authorList>
            <person name="Tisza M.J."/>
            <person name="Buck C.B."/>
        </authorList>
    </citation>
    <scope>NUCLEOTIDE SEQUENCE</scope>
    <source>
        <strain evidence="1">Ct3lO13</strain>
    </source>
</reference>
<dbReference type="EMBL" id="BK015715">
    <property type="protein sequence ID" value="DAE21707.1"/>
    <property type="molecule type" value="Genomic_DNA"/>
</dbReference>
<evidence type="ECO:0000313" key="1">
    <source>
        <dbReference type="EMBL" id="DAE21707.1"/>
    </source>
</evidence>
<dbReference type="Gene3D" id="1.10.101.10">
    <property type="entry name" value="PGBD-like superfamily/PGBD"/>
    <property type="match status" value="1"/>
</dbReference>
<sequence length="89" mass="9563">MHEFGDIVKGSTGEDVLILQTVLSMLHYLGTDGKPLAIDGEAGTNTIFAINTFQSTMRAYGYECGTNGHNDSCFGQSCWKLLGVVETNA</sequence>
<organism evidence="1">
    <name type="scientific">Podoviridae sp. ct3lO13</name>
    <dbReference type="NCBI Taxonomy" id="2826538"/>
    <lineage>
        <taxon>Viruses</taxon>
        <taxon>Duplodnaviria</taxon>
        <taxon>Heunggongvirae</taxon>
        <taxon>Uroviricota</taxon>
        <taxon>Caudoviricetes</taxon>
    </lineage>
</organism>
<dbReference type="InterPro" id="IPR036365">
    <property type="entry name" value="PGBD-like_sf"/>
</dbReference>
<name>A0A8S5QSC7_9CAUD</name>
<accession>A0A8S5QSC7</accession>
<proteinExistence type="predicted"/>
<dbReference type="InterPro" id="IPR036366">
    <property type="entry name" value="PGBDSf"/>
</dbReference>
<dbReference type="SUPFAM" id="SSF47090">
    <property type="entry name" value="PGBD-like"/>
    <property type="match status" value="1"/>
</dbReference>